<proteinExistence type="predicted"/>
<dbReference type="AlphaFoldDB" id="B6ISH0"/>
<gene>
    <name evidence="2" type="ordered locus">RC1_0982</name>
</gene>
<organism evidence="2 3">
    <name type="scientific">Rhodospirillum centenum (strain ATCC 51521 / SW)</name>
    <dbReference type="NCBI Taxonomy" id="414684"/>
    <lineage>
        <taxon>Bacteria</taxon>
        <taxon>Pseudomonadati</taxon>
        <taxon>Pseudomonadota</taxon>
        <taxon>Alphaproteobacteria</taxon>
        <taxon>Rhodospirillales</taxon>
        <taxon>Rhodospirillaceae</taxon>
        <taxon>Rhodospirillum</taxon>
    </lineage>
</organism>
<sequence length="44" mass="4945">MAHGRPDGQRRPAPCPDLPALRCRQRRAGRPQRKRPPRGVASDC</sequence>
<keyword evidence="3" id="KW-1185">Reference proteome</keyword>
<dbReference type="Proteomes" id="UP000001591">
    <property type="component" value="Chromosome"/>
</dbReference>
<feature type="compositionally biased region" description="Basic and acidic residues" evidence="1">
    <location>
        <begin position="1"/>
        <end position="10"/>
    </location>
</feature>
<reference evidence="2 3" key="1">
    <citation type="journal article" date="2010" name="BMC Genomics">
        <title>Metabolic flexibility revealed in the genome of the cyst-forming alpha-1 proteobacterium Rhodospirillum centenum.</title>
        <authorList>
            <person name="Lu Y.K."/>
            <person name="Marden J."/>
            <person name="Han M."/>
            <person name="Swingley W.D."/>
            <person name="Mastrian S.D."/>
            <person name="Chowdhury S.R."/>
            <person name="Hao J."/>
            <person name="Helmy T."/>
            <person name="Kim S."/>
            <person name="Kurdoglu A.A."/>
            <person name="Matthies H.J."/>
            <person name="Rollo D."/>
            <person name="Stothard P."/>
            <person name="Blankenship R.E."/>
            <person name="Bauer C.E."/>
            <person name="Touchman J.W."/>
        </authorList>
    </citation>
    <scope>NUCLEOTIDE SEQUENCE [LARGE SCALE GENOMIC DNA]</scope>
    <source>
        <strain evidence="3">ATCC 51521 / SW</strain>
    </source>
</reference>
<dbReference type="KEGG" id="rce:RC1_0982"/>
<name>B6ISH0_RHOCS</name>
<accession>B6ISH0</accession>
<feature type="compositionally biased region" description="Basic residues" evidence="1">
    <location>
        <begin position="23"/>
        <end position="37"/>
    </location>
</feature>
<evidence type="ECO:0000256" key="1">
    <source>
        <dbReference type="SAM" id="MobiDB-lite"/>
    </source>
</evidence>
<dbReference type="HOGENOM" id="CLU_3221267_0_0_5"/>
<dbReference type="STRING" id="414684.RC1_0982"/>
<dbReference type="EMBL" id="CP000613">
    <property type="protein sequence ID" value="ACI98406.1"/>
    <property type="molecule type" value="Genomic_DNA"/>
</dbReference>
<feature type="region of interest" description="Disordered" evidence="1">
    <location>
        <begin position="1"/>
        <end position="44"/>
    </location>
</feature>
<evidence type="ECO:0000313" key="2">
    <source>
        <dbReference type="EMBL" id="ACI98406.1"/>
    </source>
</evidence>
<protein>
    <submittedName>
        <fullName evidence="2">Uncharacterized protein</fullName>
    </submittedName>
</protein>
<evidence type="ECO:0000313" key="3">
    <source>
        <dbReference type="Proteomes" id="UP000001591"/>
    </source>
</evidence>